<sequence length="130" mass="13870">MARWMILAAAAVLPAISAPATAQVQNGTLTIFGNDRCPTNADGEEIVVCVRKGEAERFRIPQELRELEITPENRAWAVRSEDTLRVGNSGIGSCSPVGAGGMIGCAGQAADTNRAIRRERREAQEGIPLP</sequence>
<evidence type="ECO:0000313" key="2">
    <source>
        <dbReference type="EMBL" id="UUL81867.1"/>
    </source>
</evidence>
<feature type="chain" id="PRO_5046289144" evidence="1">
    <location>
        <begin position="23"/>
        <end position="130"/>
    </location>
</feature>
<accession>A0ABY5L4Z2</accession>
<name>A0ABY5L4Z2_9SPHN</name>
<evidence type="ECO:0000313" key="3">
    <source>
        <dbReference type="Proteomes" id="UP001058533"/>
    </source>
</evidence>
<reference evidence="2" key="1">
    <citation type="submission" date="2022-07" db="EMBL/GenBank/DDBJ databases">
        <title>Sphingomonas sp. nov., a novel bacterium isolated from the north slope of the Mount Everest.</title>
        <authorList>
            <person name="Cui X."/>
            <person name="Liu Y."/>
        </authorList>
    </citation>
    <scope>NUCLEOTIDE SEQUENCE</scope>
    <source>
        <strain evidence="2">S5-59</strain>
    </source>
</reference>
<dbReference type="Proteomes" id="UP001058533">
    <property type="component" value="Chromosome"/>
</dbReference>
<keyword evidence="1" id="KW-0732">Signal</keyword>
<protein>
    <submittedName>
        <fullName evidence="2">Uncharacterized protein</fullName>
    </submittedName>
</protein>
<keyword evidence="3" id="KW-1185">Reference proteome</keyword>
<dbReference type="EMBL" id="CP101740">
    <property type="protein sequence ID" value="UUL81867.1"/>
    <property type="molecule type" value="Genomic_DNA"/>
</dbReference>
<organism evidence="2 3">
    <name type="scientific">Sphingomonas qomolangmaensis</name>
    <dbReference type="NCBI Taxonomy" id="2918765"/>
    <lineage>
        <taxon>Bacteria</taxon>
        <taxon>Pseudomonadati</taxon>
        <taxon>Pseudomonadota</taxon>
        <taxon>Alphaproteobacteria</taxon>
        <taxon>Sphingomonadales</taxon>
        <taxon>Sphingomonadaceae</taxon>
        <taxon>Sphingomonas</taxon>
    </lineage>
</organism>
<dbReference type="RefSeq" id="WP_256505605.1">
    <property type="nucleotide sequence ID" value="NZ_CP101740.1"/>
</dbReference>
<feature type="signal peptide" evidence="1">
    <location>
        <begin position="1"/>
        <end position="22"/>
    </location>
</feature>
<proteinExistence type="predicted"/>
<gene>
    <name evidence="2" type="ORF">NMP03_11770</name>
</gene>
<evidence type="ECO:0000256" key="1">
    <source>
        <dbReference type="SAM" id="SignalP"/>
    </source>
</evidence>